<keyword evidence="3 6" id="KW-0489">Methyltransferase</keyword>
<keyword evidence="5 6" id="KW-0949">S-adenosyl-L-methionine</keyword>
<keyword evidence="6" id="KW-0963">Cytoplasm</keyword>
<name>A0ABP0VD25_9BRYO</name>
<dbReference type="Pfam" id="PF04072">
    <property type="entry name" value="LCM"/>
    <property type="match status" value="1"/>
</dbReference>
<evidence type="ECO:0000256" key="6">
    <source>
        <dbReference type="PIRNR" id="PIRNR016305"/>
    </source>
</evidence>
<keyword evidence="6" id="KW-0472">Membrane</keyword>
<comment type="subcellular location">
    <subcellularLocation>
        <location evidence="6">Cytoplasm</location>
    </subcellularLocation>
    <subcellularLocation>
        <location evidence="6">Membrane</location>
        <topology evidence="6">Peripheral membrane protein</topology>
    </subcellularLocation>
</comment>
<dbReference type="InterPro" id="IPR007213">
    <property type="entry name" value="Ppm1/Ppm2/Tcmp"/>
</dbReference>
<dbReference type="PIRSF" id="PIRSF016305">
    <property type="entry name" value="LCM_mtfrase"/>
    <property type="match status" value="1"/>
</dbReference>
<comment type="function">
    <text evidence="6">Involved in brassinosteroid (BR) signaling.</text>
</comment>
<dbReference type="EC" id="2.1.1.233" evidence="6"/>
<evidence type="ECO:0000256" key="3">
    <source>
        <dbReference type="ARBA" id="ARBA00022603"/>
    </source>
</evidence>
<evidence type="ECO:0000256" key="4">
    <source>
        <dbReference type="ARBA" id="ARBA00022679"/>
    </source>
</evidence>
<organism evidence="7 8">
    <name type="scientific">Sphagnum jensenii</name>
    <dbReference type="NCBI Taxonomy" id="128206"/>
    <lineage>
        <taxon>Eukaryota</taxon>
        <taxon>Viridiplantae</taxon>
        <taxon>Streptophyta</taxon>
        <taxon>Embryophyta</taxon>
        <taxon>Bryophyta</taxon>
        <taxon>Sphagnophytina</taxon>
        <taxon>Sphagnopsida</taxon>
        <taxon>Sphagnales</taxon>
        <taxon>Sphagnaceae</taxon>
        <taxon>Sphagnum</taxon>
    </lineage>
</organism>
<dbReference type="SUPFAM" id="SSF53335">
    <property type="entry name" value="S-adenosyl-L-methionine-dependent methyltransferases"/>
    <property type="match status" value="1"/>
</dbReference>
<proteinExistence type="inferred from homology"/>
<dbReference type="Proteomes" id="UP001497444">
    <property type="component" value="Unassembled WGS sequence"/>
</dbReference>
<evidence type="ECO:0000256" key="1">
    <source>
        <dbReference type="ARBA" id="ARBA00000724"/>
    </source>
</evidence>
<evidence type="ECO:0000256" key="2">
    <source>
        <dbReference type="ARBA" id="ARBA00010703"/>
    </source>
</evidence>
<gene>
    <name evidence="7" type="ORF">CSSPJE1EN1_LOCUS26758</name>
</gene>
<dbReference type="Gene3D" id="3.40.50.150">
    <property type="entry name" value="Vaccinia Virus protein VP39"/>
    <property type="match status" value="1"/>
</dbReference>
<dbReference type="InterPro" id="IPR016651">
    <property type="entry name" value="LCMT1"/>
</dbReference>
<evidence type="ECO:0000256" key="5">
    <source>
        <dbReference type="ARBA" id="ARBA00022691"/>
    </source>
</evidence>
<dbReference type="PANTHER" id="PTHR13600">
    <property type="entry name" value="LEUCINE CARBOXYL METHYLTRANSFERASE"/>
    <property type="match status" value="1"/>
</dbReference>
<dbReference type="EMBL" id="CAXAQS010000370">
    <property type="protein sequence ID" value="CAK9251380.1"/>
    <property type="molecule type" value="Genomic_DNA"/>
</dbReference>
<dbReference type="InterPro" id="IPR029063">
    <property type="entry name" value="SAM-dependent_MTases_sf"/>
</dbReference>
<comment type="caution">
    <text evidence="7">The sequence shown here is derived from an EMBL/GenBank/DDBJ whole genome shotgun (WGS) entry which is preliminary data.</text>
</comment>
<evidence type="ECO:0000313" key="8">
    <source>
        <dbReference type="Proteomes" id="UP001497444"/>
    </source>
</evidence>
<comment type="similarity">
    <text evidence="2 6">Belongs to the methyltransferase superfamily. LCMT family.</text>
</comment>
<comment type="catalytic activity">
    <reaction evidence="1 6">
        <text>[phosphatase 2A protein]-C-terminal L-leucine + S-adenosyl-L-methionine = [phosphatase 2A protein]-C-terminal L-leucine methyl ester + S-adenosyl-L-homocysteine</text>
        <dbReference type="Rhea" id="RHEA:48544"/>
        <dbReference type="Rhea" id="RHEA-COMP:12134"/>
        <dbReference type="Rhea" id="RHEA-COMP:12135"/>
        <dbReference type="ChEBI" id="CHEBI:57856"/>
        <dbReference type="ChEBI" id="CHEBI:59789"/>
        <dbReference type="ChEBI" id="CHEBI:90516"/>
        <dbReference type="ChEBI" id="CHEBI:90517"/>
        <dbReference type="EC" id="2.1.1.233"/>
    </reaction>
</comment>
<keyword evidence="4 6" id="KW-0808">Transferase</keyword>
<sequence>MRRNKILEDDEDDEFSNSYKTESTANDAIGSKFSAISLKYYEDSFLKLMFEAQARSFVRKPPIINRGYYVRVKAFEHIVNRFLEATSSCSRSQVISLGGGFDTLPYKLLTSDAIKSSGSRLKYFEVDFPNVVRKKAAFTLKKQVLSQLLPDLLSETGCDSDQAKQHNLRFQTAYGYDFGSYALLSGDLQDTGALSSLLREGGVDPSLPTLLLTECVLVYMSRESTQPLLALLADLFTEALWLSYDMMNPSDKFGSMMLSNLSRAGHKIPGFTDYPTLQSHRQRFLEAGWPVSRACSMLRAYDDLVSEQEKQRLNSLEILDEVEEWQLIMQHYALTLAAKGSSMLSLAEEISDEL</sequence>
<keyword evidence="8" id="KW-1185">Reference proteome</keyword>
<dbReference type="PANTHER" id="PTHR13600:SF21">
    <property type="entry name" value="LEUCINE CARBOXYL METHYLTRANSFERASE 1"/>
    <property type="match status" value="1"/>
</dbReference>
<protein>
    <recommendedName>
        <fullName evidence="6">Leucine carboxyl methyltransferase 1 homolog</fullName>
        <ecNumber evidence="6">2.1.1.233</ecNumber>
    </recommendedName>
</protein>
<accession>A0ABP0VD25</accession>
<reference evidence="7" key="1">
    <citation type="submission" date="2024-02" db="EMBL/GenBank/DDBJ databases">
        <authorList>
            <consortium name="ELIXIR-Norway"/>
            <consortium name="Elixir Norway"/>
        </authorList>
    </citation>
    <scope>NUCLEOTIDE SEQUENCE</scope>
</reference>
<evidence type="ECO:0000313" key="7">
    <source>
        <dbReference type="EMBL" id="CAK9251380.1"/>
    </source>
</evidence>